<gene>
    <name evidence="4" type="ORF">UR08_01630</name>
</gene>
<dbReference type="InterPro" id="IPR003593">
    <property type="entry name" value="AAA+_ATPase"/>
</dbReference>
<keyword evidence="1" id="KW-0547">Nucleotide-binding</keyword>
<dbReference type="InterPro" id="IPR027417">
    <property type="entry name" value="P-loop_NTPase"/>
</dbReference>
<evidence type="ECO:0000259" key="3">
    <source>
        <dbReference type="SMART" id="SM00382"/>
    </source>
</evidence>
<dbReference type="GO" id="GO:0004713">
    <property type="term" value="F:protein tyrosine kinase activity"/>
    <property type="evidence" value="ECO:0007669"/>
    <property type="project" value="TreeGrafter"/>
</dbReference>
<dbReference type="Pfam" id="PF10609">
    <property type="entry name" value="ParA"/>
    <property type="match status" value="1"/>
</dbReference>
<evidence type="ECO:0000313" key="5">
    <source>
        <dbReference type="Proteomes" id="UP000257055"/>
    </source>
</evidence>
<dbReference type="EMBL" id="LARY01000001">
    <property type="protein sequence ID" value="RDX02254.1"/>
    <property type="molecule type" value="Genomic_DNA"/>
</dbReference>
<proteinExistence type="predicted"/>
<dbReference type="SUPFAM" id="SSF52540">
    <property type="entry name" value="P-loop containing nucleoside triphosphate hydrolases"/>
    <property type="match status" value="1"/>
</dbReference>
<organism evidence="4 5">
    <name type="scientific">Listeria kieliensis</name>
    <dbReference type="NCBI Taxonomy" id="1621700"/>
    <lineage>
        <taxon>Bacteria</taxon>
        <taxon>Bacillati</taxon>
        <taxon>Bacillota</taxon>
        <taxon>Bacilli</taxon>
        <taxon>Bacillales</taxon>
        <taxon>Listeriaceae</taxon>
        <taxon>Listeria</taxon>
    </lineage>
</organism>
<sequence>MKENVRKPVKQEKEKAATEEQFRLIRASIDLANSERKKQVILITSPESGTGKSTVASHLAICYAKKGERTLLIDADLRKPTIHKYFPVSRYVGLTNIMAEQSSVMNGLQEVEMDGYSLSILTGGPSPLNPSELLSSKKMEQLVAQLKQFFDIIIVDTPPITIVSDALVLTDLADGVILTCRYHQTVKEKAQLAVEKLKLSKARLLGVIFNGTKNAKHYYY</sequence>
<reference evidence="5" key="1">
    <citation type="submission" date="2015-04" db="EMBL/GenBank/DDBJ databases">
        <authorList>
            <person name="Schardt J."/>
            <person name="Mueller-Herbst S."/>
            <person name="Scherer S."/>
            <person name="Huptas C."/>
        </authorList>
    </citation>
    <scope>NUCLEOTIDE SEQUENCE [LARGE SCALE GENOMIC DNA]</scope>
    <source>
        <strain evidence="5">Kiel-L1</strain>
    </source>
</reference>
<keyword evidence="2" id="KW-0067">ATP-binding</keyword>
<dbReference type="PANTHER" id="PTHR32309">
    <property type="entry name" value="TYROSINE-PROTEIN KINASE"/>
    <property type="match status" value="1"/>
</dbReference>
<evidence type="ECO:0000256" key="2">
    <source>
        <dbReference type="ARBA" id="ARBA00022840"/>
    </source>
</evidence>
<accession>A0A3D8TW73</accession>
<evidence type="ECO:0000256" key="1">
    <source>
        <dbReference type="ARBA" id="ARBA00022741"/>
    </source>
</evidence>
<dbReference type="InterPro" id="IPR005702">
    <property type="entry name" value="Wzc-like_C"/>
</dbReference>
<evidence type="ECO:0000313" key="4">
    <source>
        <dbReference type="EMBL" id="RDX02254.1"/>
    </source>
</evidence>
<dbReference type="CDD" id="cd05387">
    <property type="entry name" value="BY-kinase"/>
    <property type="match status" value="1"/>
</dbReference>
<name>A0A3D8TW73_9LIST</name>
<dbReference type="Gene3D" id="3.40.50.300">
    <property type="entry name" value="P-loop containing nucleotide triphosphate hydrolases"/>
    <property type="match status" value="1"/>
</dbReference>
<keyword evidence="5" id="KW-1185">Reference proteome</keyword>
<comment type="caution">
    <text evidence="4">The sequence shown here is derived from an EMBL/GenBank/DDBJ whole genome shotgun (WGS) entry which is preliminary data.</text>
</comment>
<dbReference type="SMART" id="SM00382">
    <property type="entry name" value="AAA"/>
    <property type="match status" value="1"/>
</dbReference>
<dbReference type="PANTHER" id="PTHR32309:SF13">
    <property type="entry name" value="FERRIC ENTEROBACTIN TRANSPORT PROTEIN FEPE"/>
    <property type="match status" value="1"/>
</dbReference>
<dbReference type="AlphaFoldDB" id="A0A3D8TW73"/>
<feature type="domain" description="AAA+ ATPase" evidence="3">
    <location>
        <begin position="37"/>
        <end position="214"/>
    </location>
</feature>
<dbReference type="RefSeq" id="WP_115751929.1">
    <property type="nucleotide sequence ID" value="NZ_LARY01000001.1"/>
</dbReference>
<dbReference type="GO" id="GO:0005886">
    <property type="term" value="C:plasma membrane"/>
    <property type="evidence" value="ECO:0007669"/>
    <property type="project" value="TreeGrafter"/>
</dbReference>
<dbReference type="Proteomes" id="UP000257055">
    <property type="component" value="Unassembled WGS sequence"/>
</dbReference>
<dbReference type="InterPro" id="IPR033756">
    <property type="entry name" value="YlxH/NBP35"/>
</dbReference>
<dbReference type="NCBIfam" id="TIGR01007">
    <property type="entry name" value="eps_fam"/>
    <property type="match status" value="1"/>
</dbReference>
<dbReference type="GO" id="GO:0005524">
    <property type="term" value="F:ATP binding"/>
    <property type="evidence" value="ECO:0007669"/>
    <property type="project" value="UniProtKB-KW"/>
</dbReference>
<protein>
    <submittedName>
        <fullName evidence="4">Capsular biosynthesis protein</fullName>
    </submittedName>
</protein>
<dbReference type="InterPro" id="IPR050445">
    <property type="entry name" value="Bact_polysacc_biosynth/exp"/>
</dbReference>